<dbReference type="Pfam" id="PF17657">
    <property type="entry name" value="DNA_pol3_finger"/>
    <property type="match status" value="1"/>
</dbReference>
<dbReference type="InterPro" id="IPR016195">
    <property type="entry name" value="Pol/histidinol_Pase-like"/>
</dbReference>
<dbReference type="InterPro" id="IPR006308">
    <property type="entry name" value="Pol_III_a_PolC-type_gram_pos"/>
</dbReference>
<keyword evidence="1 6" id="KW-0808">Transferase</keyword>
<dbReference type="Proteomes" id="UP000000789">
    <property type="component" value="Chromosome"/>
</dbReference>
<keyword evidence="9" id="KW-1185">Reference proteome</keyword>
<dbReference type="EC" id="2.7.7.7" evidence="6"/>
<evidence type="ECO:0000259" key="7">
    <source>
        <dbReference type="SMART" id="SM00481"/>
    </source>
</evidence>
<gene>
    <name evidence="6" type="primary">polC</name>
    <name evidence="8" type="ordered locus">Pmob_1808</name>
</gene>
<dbReference type="GO" id="GO:0003887">
    <property type="term" value="F:DNA-directed DNA polymerase activity"/>
    <property type="evidence" value="ECO:0007669"/>
    <property type="project" value="UniProtKB-UniRule"/>
</dbReference>
<evidence type="ECO:0000256" key="1">
    <source>
        <dbReference type="ARBA" id="ARBA00022679"/>
    </source>
</evidence>
<dbReference type="InterPro" id="IPR004805">
    <property type="entry name" value="DnaE2/DnaE/PolC"/>
</dbReference>
<feature type="domain" description="Polymerase/histidinol phosphatase N-terminal" evidence="7">
    <location>
        <begin position="129"/>
        <end position="196"/>
    </location>
</feature>
<dbReference type="AlphaFoldDB" id="A9BJ09"/>
<dbReference type="Gene3D" id="3.30.1900.20">
    <property type="match status" value="1"/>
</dbReference>
<dbReference type="InterPro" id="IPR040982">
    <property type="entry name" value="DNA_pol3_finger"/>
</dbReference>
<reference evidence="8" key="1">
    <citation type="submission" date="2007-11" db="EMBL/GenBank/DDBJ databases">
        <title>Complete sequence of Petroga mobilis SJ95.</title>
        <authorList>
            <consortium name="US DOE Joint Genome Institute"/>
            <person name="Copeland A."/>
            <person name="Lucas S."/>
            <person name="Lapidus A."/>
            <person name="Barry K."/>
            <person name="Glavina del Rio T."/>
            <person name="Dalin E."/>
            <person name="Tice H."/>
            <person name="Pitluck S."/>
            <person name="Meincke L."/>
            <person name="Brettin T."/>
            <person name="Bruce D."/>
            <person name="Detter J.C."/>
            <person name="Han C."/>
            <person name="Kuske C.R."/>
            <person name="Schmutz J."/>
            <person name="Larimer F."/>
            <person name="Land M."/>
            <person name="Hauser L."/>
            <person name="Kyrpides N."/>
            <person name="Mikhailova N."/>
            <person name="Noll K."/>
            <person name="Richardson P."/>
        </authorList>
    </citation>
    <scope>NUCLEOTIDE SEQUENCE [LARGE SCALE GENOMIC DNA]</scope>
    <source>
        <strain evidence="8">SJ95</strain>
    </source>
</reference>
<dbReference type="SMART" id="SM00481">
    <property type="entry name" value="POLIIIAc"/>
    <property type="match status" value="1"/>
</dbReference>
<evidence type="ECO:0000256" key="3">
    <source>
        <dbReference type="ARBA" id="ARBA00022705"/>
    </source>
</evidence>
<dbReference type="HAMAP" id="MF_00356">
    <property type="entry name" value="DNApol_PolC"/>
    <property type="match status" value="1"/>
</dbReference>
<keyword evidence="6" id="KW-0963">Cytoplasm</keyword>
<proteinExistence type="inferred from homology"/>
<evidence type="ECO:0000256" key="5">
    <source>
        <dbReference type="ARBA" id="ARBA00022932"/>
    </source>
</evidence>
<dbReference type="Gene3D" id="1.10.150.870">
    <property type="match status" value="1"/>
</dbReference>
<dbReference type="InterPro" id="IPR004013">
    <property type="entry name" value="PHP_dom"/>
</dbReference>
<keyword evidence="5 6" id="KW-0239">DNA-directed DNA polymerase</keyword>
<dbReference type="GO" id="GO:0008408">
    <property type="term" value="F:3'-5' exonuclease activity"/>
    <property type="evidence" value="ECO:0007669"/>
    <property type="project" value="UniProtKB-UniRule"/>
</dbReference>
<dbReference type="STRING" id="403833.Pmob_1808"/>
<keyword evidence="6" id="KW-0378">Hydrolase</keyword>
<protein>
    <recommendedName>
        <fullName evidence="6">DNA polymerase III PolC-type</fullName>
        <shortName evidence="6">PolIII</shortName>
        <ecNumber evidence="6">2.7.7.7</ecNumber>
    </recommendedName>
</protein>
<dbReference type="SUPFAM" id="SSF89550">
    <property type="entry name" value="PHP domain-like"/>
    <property type="match status" value="1"/>
</dbReference>
<evidence type="ECO:0000313" key="9">
    <source>
        <dbReference type="Proteomes" id="UP000000789"/>
    </source>
</evidence>
<evidence type="ECO:0000256" key="4">
    <source>
        <dbReference type="ARBA" id="ARBA00022839"/>
    </source>
</evidence>
<comment type="function">
    <text evidence="6">Required for replicative DNA synthesis. This DNA polymerase also exhibits 3' to 5' exonuclease activity.</text>
</comment>
<dbReference type="KEGG" id="pmo:Pmob_1808"/>
<dbReference type="CDD" id="cd07435">
    <property type="entry name" value="PHP_PolIIIA_POLC"/>
    <property type="match status" value="1"/>
</dbReference>
<dbReference type="InterPro" id="IPR011708">
    <property type="entry name" value="DNA_pol3_alpha_NTPase_dom"/>
</dbReference>
<keyword evidence="6" id="KW-0540">Nuclease</keyword>
<comment type="catalytic activity">
    <reaction evidence="6">
        <text>DNA(n) + a 2'-deoxyribonucleoside 5'-triphosphate = DNA(n+1) + diphosphate</text>
        <dbReference type="Rhea" id="RHEA:22508"/>
        <dbReference type="Rhea" id="RHEA-COMP:17339"/>
        <dbReference type="Rhea" id="RHEA-COMP:17340"/>
        <dbReference type="ChEBI" id="CHEBI:33019"/>
        <dbReference type="ChEBI" id="CHEBI:61560"/>
        <dbReference type="ChEBI" id="CHEBI:173112"/>
        <dbReference type="EC" id="2.7.7.7"/>
    </reaction>
</comment>
<accession>A9BJ09</accession>
<comment type="subcellular location">
    <subcellularLocation>
        <location evidence="6">Cytoplasm</location>
    </subcellularLocation>
</comment>
<dbReference type="Pfam" id="PF07733">
    <property type="entry name" value="DNA_pol3_alpha"/>
    <property type="match status" value="2"/>
</dbReference>
<keyword evidence="4 6" id="KW-0269">Exonuclease</keyword>
<dbReference type="HOGENOM" id="CLU_003297_2_1_0"/>
<evidence type="ECO:0000256" key="6">
    <source>
        <dbReference type="HAMAP-Rule" id="MF_00356"/>
    </source>
</evidence>
<dbReference type="Gene3D" id="3.20.20.140">
    <property type="entry name" value="Metal-dependent hydrolases"/>
    <property type="match status" value="1"/>
</dbReference>
<dbReference type="InterPro" id="IPR003141">
    <property type="entry name" value="Pol/His_phosphatase_N"/>
</dbReference>
<dbReference type="Pfam" id="PF02811">
    <property type="entry name" value="PHP"/>
    <property type="match status" value="1"/>
</dbReference>
<name>A9BJ09_PETMO</name>
<dbReference type="PANTHER" id="PTHR32294:SF5">
    <property type="entry name" value="DNA POLYMERASE III POLC-TYPE"/>
    <property type="match status" value="1"/>
</dbReference>
<keyword evidence="2 6" id="KW-0548">Nucleotidyltransferase</keyword>
<organism evidence="8 9">
    <name type="scientific">Petrotoga mobilis (strain DSM 10674 / SJ95)</name>
    <dbReference type="NCBI Taxonomy" id="403833"/>
    <lineage>
        <taxon>Bacteria</taxon>
        <taxon>Thermotogati</taxon>
        <taxon>Thermotogota</taxon>
        <taxon>Thermotogae</taxon>
        <taxon>Petrotogales</taxon>
        <taxon>Petrotogaceae</taxon>
        <taxon>Petrotoga</taxon>
    </lineage>
</organism>
<dbReference type="PANTHER" id="PTHR32294">
    <property type="entry name" value="DNA POLYMERASE III SUBUNIT ALPHA"/>
    <property type="match status" value="1"/>
</dbReference>
<dbReference type="InterPro" id="IPR044923">
    <property type="entry name" value="PolC_middle_finger_sf"/>
</dbReference>
<evidence type="ECO:0000256" key="2">
    <source>
        <dbReference type="ARBA" id="ARBA00022695"/>
    </source>
</evidence>
<sequence length="989" mass="114036">MTSWVELCIIIYIRIPKGGGSMYFFESLLDIKGREEEFFNKEISIKGQIFHVNESKDFYYLFVSDYSYSFLCKSESGKTPRTGSRKGEWFRFEGVLEYDCEMGSYCLKVNTIKAAVHLSWHDLSVEKRVELHAHSKMSSKLSILGMEELVDAVSSFGQKAVAITDNENVQIIPYFYEYAKRKGIKAIFGCELNVHDERRGIVKHVNVLVKNKEGLKNLYKIISISHMNVVNKSAIISLSDLKNLRKGLLLGSSLDGFLLYSYLNKYSTNDLKEWITFFDYIELFPMNCYNDLCLEKGKIIDYSRTVYEIAKDVRKPVVMSGDVHYLREEDREYLNAMIVGTSTKSKPRKTVRSVNYFRSTSQMYDEAFEIFKKRGIAKEIVVKNTNKIAGEIEELAPFDFKLKAPYIPSADQNLRDIVYSNAKKRYGEKLHRIIIDRIEKELKSIVDNGYAVIFLISADMVEKSLEMGYPIGSRGSVGSSLVAFLLGITEVNPLPPHYFCESCGFIEFVENLNLSGFDLKEKSCPNCGAILNSDGHNIRFEVFMGYSGEKIPDIDVNFSAEIFTDIQRFLEEKFGRNYCYKAGTISTISRYNAMKMALNYFKDEDMNFAHLFWISQKIKGTKLNTGQHPSAMIIIPQEYDVHDFTPYQYSANSPEIGIVTTHYDFKALENDLLKIDVLSHDGPTFLKMLKDLTGYDYNDISMHDERILSLFSSTKELGVDLSEIGTEIGTLGVPEVWTPFSHKMLTETKPETFYDLCRTNSLAHGTDIWFNNAREIVLKNVAGIDQIVSCRDDILTTLEYFGVEPKTAFMVMEKVRKGKELTEKELKAIDDSEAPEWYLDSLKKIHYLFPKAHAVAYMIMAYKIAFYKLYYPLEFYSVYFTIRARFFDIDIIMDEDLTVKTIKKLSKNEYQHNYEESNFYSTLKTAYEMRKRGFGFLRPDLYKSEAKLFKIEGEYLRIPLTKVRNIGSKNAQRILKERGEATQKTLLSK</sequence>
<dbReference type="GO" id="GO:0005737">
    <property type="term" value="C:cytoplasm"/>
    <property type="evidence" value="ECO:0007669"/>
    <property type="project" value="UniProtKB-SubCell"/>
</dbReference>
<keyword evidence="3 6" id="KW-0235">DNA replication</keyword>
<comment type="similarity">
    <text evidence="6">Belongs to the DNA polymerase type-C family. PolC subfamily.</text>
</comment>
<dbReference type="GO" id="GO:0006261">
    <property type="term" value="P:DNA-templated DNA replication"/>
    <property type="evidence" value="ECO:0007669"/>
    <property type="project" value="UniProtKB-UniRule"/>
</dbReference>
<evidence type="ECO:0000313" key="8">
    <source>
        <dbReference type="EMBL" id="ABX32497.1"/>
    </source>
</evidence>
<dbReference type="Gene3D" id="1.10.150.700">
    <property type="entry name" value="PolC, middle finger domain"/>
    <property type="match status" value="2"/>
</dbReference>
<dbReference type="EMBL" id="CP000879">
    <property type="protein sequence ID" value="ABX32497.1"/>
    <property type="molecule type" value="Genomic_DNA"/>
</dbReference>
<dbReference type="GO" id="GO:0003677">
    <property type="term" value="F:DNA binding"/>
    <property type="evidence" value="ECO:0007669"/>
    <property type="project" value="UniProtKB-UniRule"/>
</dbReference>
<dbReference type="NCBIfam" id="NF001688">
    <property type="entry name" value="PRK00448.1"/>
    <property type="match status" value="1"/>
</dbReference>
<dbReference type="eggNOG" id="COG2176">
    <property type="taxonomic scope" value="Bacteria"/>
</dbReference>